<evidence type="ECO:0000313" key="8">
    <source>
        <dbReference type="Proteomes" id="UP001060104"/>
    </source>
</evidence>
<dbReference type="EMBL" id="CP103141">
    <property type="protein sequence ID" value="UVQ74267.1"/>
    <property type="molecule type" value="Genomic_DNA"/>
</dbReference>
<evidence type="ECO:0000256" key="1">
    <source>
        <dbReference type="ARBA" id="ARBA00006739"/>
    </source>
</evidence>
<dbReference type="GeneID" id="69591501"/>
<evidence type="ECO:0000259" key="4">
    <source>
        <dbReference type="Pfam" id="PF00535"/>
    </source>
</evidence>
<evidence type="ECO:0000313" key="6">
    <source>
        <dbReference type="EMBL" id="UVQ74267.1"/>
    </source>
</evidence>
<evidence type="ECO:0000256" key="2">
    <source>
        <dbReference type="ARBA" id="ARBA00022676"/>
    </source>
</evidence>
<accession>A0A642MIC6</accession>
<dbReference type="RefSeq" id="WP_010538937.1">
    <property type="nucleotide sequence ID" value="NZ_CAXKYA010000019.1"/>
</dbReference>
<reference evidence="6" key="2">
    <citation type="submission" date="2022-08" db="EMBL/GenBank/DDBJ databases">
        <title>Genome Sequencing of Bacteroides fragilis Group Isolates with Nanopore Technology.</title>
        <authorList>
            <person name="Tisza M.J."/>
            <person name="Smith D."/>
            <person name="Dekker J.P."/>
        </authorList>
    </citation>
    <scope>NUCLEOTIDE SEQUENCE</scope>
    <source>
        <strain evidence="6">BFG-527</strain>
    </source>
</reference>
<accession>A0A174QE00</accession>
<dbReference type="InterPro" id="IPR050834">
    <property type="entry name" value="Glycosyltransf_2"/>
</dbReference>
<dbReference type="Gene3D" id="3.90.550.10">
    <property type="entry name" value="Spore Coat Polysaccharide Biosynthesis Protein SpsA, Chain A"/>
    <property type="match status" value="1"/>
</dbReference>
<protein>
    <submittedName>
        <fullName evidence="5">Glycosyltransferase</fullName>
        <ecNumber evidence="6">2.4.-.-</ecNumber>
    </submittedName>
</protein>
<evidence type="ECO:0000256" key="3">
    <source>
        <dbReference type="ARBA" id="ARBA00022679"/>
    </source>
</evidence>
<dbReference type="InterPro" id="IPR001173">
    <property type="entry name" value="Glyco_trans_2-like"/>
</dbReference>
<evidence type="ECO:0000313" key="7">
    <source>
        <dbReference type="Proteomes" id="UP000095606"/>
    </source>
</evidence>
<comment type="similarity">
    <text evidence="1">Belongs to the glycosyltransferase 2 family.</text>
</comment>
<keyword evidence="3 5" id="KW-0808">Transferase</keyword>
<dbReference type="SUPFAM" id="SSF53448">
    <property type="entry name" value="Nucleotide-diphospho-sugar transferases"/>
    <property type="match status" value="1"/>
</dbReference>
<organism evidence="5 7">
    <name type="scientific">Bacteroides faecis</name>
    <dbReference type="NCBI Taxonomy" id="674529"/>
    <lineage>
        <taxon>Bacteria</taxon>
        <taxon>Pseudomonadati</taxon>
        <taxon>Bacteroidota</taxon>
        <taxon>Bacteroidia</taxon>
        <taxon>Bacteroidales</taxon>
        <taxon>Bacteroidaceae</taxon>
        <taxon>Bacteroides</taxon>
    </lineage>
</organism>
<dbReference type="AlphaFoldDB" id="A0A174QE00"/>
<dbReference type="PANTHER" id="PTHR43685:SF5">
    <property type="entry name" value="GLYCOSYLTRANSFERASE EPSE-RELATED"/>
    <property type="match status" value="1"/>
</dbReference>
<name>A0A174QE00_9BACE</name>
<evidence type="ECO:0000313" key="5">
    <source>
        <dbReference type="EMBL" id="CUP71564.1"/>
    </source>
</evidence>
<proteinExistence type="inferred from homology"/>
<sequence length="270" mass="31345">MEKFSVLMSVYAREQSTYLEEALRSVFEQTVPPSEVVLVKDGPLTTELETVIASFAERYKSLKIVALAKNMGLGNALNVGLSACTYRLVARMDSDDLSLPNRFETQLKAFEKDLEVSVVGGWISEFENNPKQIISYRKVPEFDCEIKHFFLSKCPVNHMTVMFRKEDILKVGGYQHFYLLEDYWLWTRMINEGCKFYNIQNILVNVRGGAAMAARRGGWKYVKSEIKLQWQIWKMGLIGVYAFSRNIFVRFSIHMMPSSLRCFFYKKVLR</sequence>
<keyword evidence="2 6" id="KW-0328">Glycosyltransferase</keyword>
<feature type="domain" description="Glycosyltransferase 2-like" evidence="4">
    <location>
        <begin position="5"/>
        <end position="165"/>
    </location>
</feature>
<dbReference type="PANTHER" id="PTHR43685">
    <property type="entry name" value="GLYCOSYLTRANSFERASE"/>
    <property type="match status" value="1"/>
</dbReference>
<dbReference type="Proteomes" id="UP000095606">
    <property type="component" value="Unassembled WGS sequence"/>
</dbReference>
<dbReference type="GO" id="GO:0016757">
    <property type="term" value="F:glycosyltransferase activity"/>
    <property type="evidence" value="ECO:0007669"/>
    <property type="project" value="UniProtKB-KW"/>
</dbReference>
<gene>
    <name evidence="5" type="primary">kfoC_2</name>
    <name evidence="5" type="ORF">ERS852461_03214</name>
    <name evidence="6" type="ORF">NXY30_25435</name>
</gene>
<dbReference type="Proteomes" id="UP001060104">
    <property type="component" value="Chromosome"/>
</dbReference>
<dbReference type="EC" id="2.4.-.-" evidence="6"/>
<dbReference type="Pfam" id="PF00535">
    <property type="entry name" value="Glycos_transf_2"/>
    <property type="match status" value="1"/>
</dbReference>
<keyword evidence="8" id="KW-1185">Reference proteome</keyword>
<dbReference type="InterPro" id="IPR029044">
    <property type="entry name" value="Nucleotide-diphossugar_trans"/>
</dbReference>
<dbReference type="EMBL" id="CZAE01000016">
    <property type="protein sequence ID" value="CUP71564.1"/>
    <property type="molecule type" value="Genomic_DNA"/>
</dbReference>
<reference evidence="5 7" key="1">
    <citation type="submission" date="2015-09" db="EMBL/GenBank/DDBJ databases">
        <authorList>
            <consortium name="Pathogen Informatics"/>
        </authorList>
    </citation>
    <scope>NUCLEOTIDE SEQUENCE [LARGE SCALE GENOMIC DNA]</scope>
    <source>
        <strain evidence="5 7">2789STDY5834846</strain>
    </source>
</reference>